<evidence type="ECO:0000313" key="6">
    <source>
        <dbReference type="EnsemblMetazoa" id="GMOY001968-PA"/>
    </source>
</evidence>
<evidence type="ECO:0000259" key="5">
    <source>
        <dbReference type="Pfam" id="PF00248"/>
    </source>
</evidence>
<dbReference type="PANTHER" id="PTHR11732">
    <property type="entry name" value="ALDO/KETO REDUCTASE"/>
    <property type="match status" value="1"/>
</dbReference>
<feature type="domain" description="NADP-dependent oxidoreductase" evidence="5">
    <location>
        <begin position="39"/>
        <end position="331"/>
    </location>
</feature>
<dbReference type="EMBL" id="CCAG010021826">
    <property type="status" value="NOT_ANNOTATED_CDS"/>
    <property type="molecule type" value="Genomic_DNA"/>
</dbReference>
<evidence type="ECO:0000256" key="2">
    <source>
        <dbReference type="PIRSR" id="PIRSR000097-1"/>
    </source>
</evidence>
<dbReference type="Gene3D" id="3.20.20.100">
    <property type="entry name" value="NADP-dependent oxidoreductase domain"/>
    <property type="match status" value="1"/>
</dbReference>
<dbReference type="FunFam" id="3.20.20.100:FF:000002">
    <property type="entry name" value="2,5-diketo-D-gluconic acid reductase A"/>
    <property type="match status" value="1"/>
</dbReference>
<dbReference type="PRINTS" id="PR00069">
    <property type="entry name" value="ALDKETRDTASE"/>
</dbReference>
<sequence>MEPLPKDCSTEENSTAFELNNGMQIPFLGFATAAYIFEKLYRERATRHVYEAVKVGYRLIDCAYLYQNEGYVGTGLRDLLERNIVKRSVFCLLKSLKTKLTLYCICLCNCREDLFITSKLWNTFHRPECIERAICTTLKDLRLKYLDLYLMHWPMGYQEGGDLIPRDACGRVKFSDVDFVDTWQAMEKLVEGGVTKSIGLMNFNKSQIERILDICSIPPVVNQVECHPYLTQAKLKAYCKKQRILLICYCPLGSLAQPDSCRESRLLDHEWVKRLKYKHEKTAAQILIRYQIQRGNVPIPMAATKEEIMRNFDVFDWCLDKEDMKDLDSMNQNKRFVSLVRDAGRHKYFPFWDEY</sequence>
<reference evidence="6" key="1">
    <citation type="submission" date="2020-05" db="UniProtKB">
        <authorList>
            <consortium name="EnsemblMetazoa"/>
        </authorList>
    </citation>
    <scope>IDENTIFICATION</scope>
    <source>
        <strain evidence="6">Yale</strain>
    </source>
</reference>
<dbReference type="VEuPathDB" id="VectorBase:GMOY001968"/>
<feature type="active site" description="Proton donor" evidence="2">
    <location>
        <position position="66"/>
    </location>
</feature>
<name>A0A1B0FED2_GLOMM</name>
<proteinExistence type="predicted"/>
<dbReference type="Proteomes" id="UP000092444">
    <property type="component" value="Unassembled WGS sequence"/>
</dbReference>
<dbReference type="PhylomeDB" id="A0A1B0FED2"/>
<dbReference type="PROSITE" id="PS00798">
    <property type="entry name" value="ALDOKETO_REDUCTASE_1"/>
    <property type="match status" value="1"/>
</dbReference>
<evidence type="ECO:0000313" key="7">
    <source>
        <dbReference type="Proteomes" id="UP000092444"/>
    </source>
</evidence>
<dbReference type="InterPro" id="IPR023210">
    <property type="entry name" value="NADP_OxRdtase_dom"/>
</dbReference>
<accession>A0A1B0FED2</accession>
<dbReference type="InterPro" id="IPR036812">
    <property type="entry name" value="NAD(P)_OxRdtase_dom_sf"/>
</dbReference>
<dbReference type="AlphaFoldDB" id="A0A1B0FED2"/>
<organism evidence="6 7">
    <name type="scientific">Glossina morsitans morsitans</name>
    <name type="common">Savannah tsetse fly</name>
    <dbReference type="NCBI Taxonomy" id="37546"/>
    <lineage>
        <taxon>Eukaryota</taxon>
        <taxon>Metazoa</taxon>
        <taxon>Ecdysozoa</taxon>
        <taxon>Arthropoda</taxon>
        <taxon>Hexapoda</taxon>
        <taxon>Insecta</taxon>
        <taxon>Pterygota</taxon>
        <taxon>Neoptera</taxon>
        <taxon>Endopterygota</taxon>
        <taxon>Diptera</taxon>
        <taxon>Brachycera</taxon>
        <taxon>Muscomorpha</taxon>
        <taxon>Hippoboscoidea</taxon>
        <taxon>Glossinidae</taxon>
        <taxon>Glossina</taxon>
    </lineage>
</organism>
<dbReference type="InterPro" id="IPR018170">
    <property type="entry name" value="Aldo/ket_reductase_CS"/>
</dbReference>
<protein>
    <recommendedName>
        <fullName evidence="5">NADP-dependent oxidoreductase domain-containing protein</fullName>
    </recommendedName>
</protein>
<feature type="binding site" evidence="3">
    <location>
        <position position="152"/>
    </location>
    <ligand>
        <name>substrate</name>
    </ligand>
</feature>
<keyword evidence="1" id="KW-0560">Oxidoreductase</keyword>
<dbReference type="Pfam" id="PF00248">
    <property type="entry name" value="Aldo_ket_red"/>
    <property type="match status" value="1"/>
</dbReference>
<feature type="site" description="Lowers pKa of active site Tyr" evidence="4">
    <location>
        <position position="119"/>
    </location>
</feature>
<dbReference type="GO" id="GO:0016616">
    <property type="term" value="F:oxidoreductase activity, acting on the CH-OH group of donors, NAD or NADP as acceptor"/>
    <property type="evidence" value="ECO:0007669"/>
    <property type="project" value="UniProtKB-ARBA"/>
</dbReference>
<dbReference type="PIRSF" id="PIRSF000097">
    <property type="entry name" value="AKR"/>
    <property type="match status" value="1"/>
</dbReference>
<dbReference type="SUPFAM" id="SSF51430">
    <property type="entry name" value="NAD(P)-linked oxidoreductase"/>
    <property type="match status" value="1"/>
</dbReference>
<keyword evidence="7" id="KW-1185">Reference proteome</keyword>
<dbReference type="InterPro" id="IPR020471">
    <property type="entry name" value="AKR"/>
</dbReference>
<evidence type="ECO:0000256" key="3">
    <source>
        <dbReference type="PIRSR" id="PIRSR000097-2"/>
    </source>
</evidence>
<dbReference type="STRING" id="37546.A0A1B0FED2"/>
<evidence type="ECO:0000256" key="4">
    <source>
        <dbReference type="PIRSR" id="PIRSR000097-3"/>
    </source>
</evidence>
<evidence type="ECO:0000256" key="1">
    <source>
        <dbReference type="ARBA" id="ARBA00023002"/>
    </source>
</evidence>
<dbReference type="EnsemblMetazoa" id="GMOY001968-RA">
    <property type="protein sequence ID" value="GMOY001968-PA"/>
    <property type="gene ID" value="GMOY001968"/>
</dbReference>